<comment type="catalytic activity">
    <reaction evidence="8">
        <text>1-octadecanoyl-2-(4Z,7Z,10Z,13Z,16Z,19Z-docosahexaenoyl)-sn-glycerol + H2O = 2-(4Z,7Z,10Z,13Z,16Z,19Z-docosahexaenoyl)-glycerol + octadecanoate + H(+)</text>
        <dbReference type="Rhea" id="RHEA:77107"/>
        <dbReference type="ChEBI" id="CHEBI:15377"/>
        <dbReference type="ChEBI" id="CHEBI:15378"/>
        <dbReference type="ChEBI" id="CHEBI:25629"/>
        <dbReference type="ChEBI" id="CHEBI:77129"/>
        <dbReference type="ChEBI" id="CHEBI:186738"/>
    </reaction>
</comment>
<dbReference type="EMBL" id="JASPKY010000015">
    <property type="protein sequence ID" value="KAK9753096.1"/>
    <property type="molecule type" value="Genomic_DNA"/>
</dbReference>
<dbReference type="InterPro" id="IPR000073">
    <property type="entry name" value="AB_hydrolase_1"/>
</dbReference>
<proteinExistence type="inferred from homology"/>
<dbReference type="Pfam" id="PF00561">
    <property type="entry name" value="Abhydrolase_1"/>
    <property type="match status" value="1"/>
</dbReference>
<comment type="similarity">
    <text evidence="1">Belongs to the AB hydrolase superfamily.</text>
</comment>
<dbReference type="PANTHER" id="PTHR46118:SF4">
    <property type="entry name" value="PROTEIN ABHD11"/>
    <property type="match status" value="1"/>
</dbReference>
<comment type="caution">
    <text evidence="13">The sequence shown here is derived from an EMBL/GenBank/DDBJ whole genome shotgun (WGS) entry which is preliminary data.</text>
</comment>
<accession>A0AAW1N515</accession>
<evidence type="ECO:0000256" key="8">
    <source>
        <dbReference type="ARBA" id="ARBA00048283"/>
    </source>
</evidence>
<evidence type="ECO:0000256" key="4">
    <source>
        <dbReference type="ARBA" id="ARBA00042703"/>
    </source>
</evidence>
<reference evidence="13 14" key="1">
    <citation type="journal article" date="2024" name="BMC Genomics">
        <title>De novo assembly and annotation of Popillia japonica's genome with initial clues to its potential as an invasive pest.</title>
        <authorList>
            <person name="Cucini C."/>
            <person name="Boschi S."/>
            <person name="Funari R."/>
            <person name="Cardaioli E."/>
            <person name="Iannotti N."/>
            <person name="Marturano G."/>
            <person name="Paoli F."/>
            <person name="Bruttini M."/>
            <person name="Carapelli A."/>
            <person name="Frati F."/>
            <person name="Nardi F."/>
        </authorList>
    </citation>
    <scope>NUCLEOTIDE SEQUENCE [LARGE SCALE GENOMIC DNA]</scope>
    <source>
        <strain evidence="13">DMR45628</strain>
    </source>
</reference>
<dbReference type="InterPro" id="IPR029058">
    <property type="entry name" value="AB_hydrolase_fold"/>
</dbReference>
<comment type="catalytic activity">
    <reaction evidence="11">
        <text>1-octadecanoyl-2-(5Z,8Z,11Z,14Z-eicosatetraenoyl)-sn-glycerol + H2O = 2-(5Z,8Z,11Z,14Z-eicosatetraenoyl)-glycerol + octadecanoate + H(+)</text>
        <dbReference type="Rhea" id="RHEA:38507"/>
        <dbReference type="ChEBI" id="CHEBI:15377"/>
        <dbReference type="ChEBI" id="CHEBI:15378"/>
        <dbReference type="ChEBI" id="CHEBI:25629"/>
        <dbReference type="ChEBI" id="CHEBI:52392"/>
        <dbReference type="ChEBI" id="CHEBI:75728"/>
    </reaction>
</comment>
<dbReference type="SUPFAM" id="SSF53474">
    <property type="entry name" value="alpha/beta-Hydrolases"/>
    <property type="match status" value="1"/>
</dbReference>
<dbReference type="PRINTS" id="PR00412">
    <property type="entry name" value="EPOXHYDRLASE"/>
</dbReference>
<comment type="catalytic activity">
    <reaction evidence="5">
        <text>a 1,2-diacyl-sn-glycerol + H2O = a 2-acylglycerol + a fatty acid + H(+)</text>
        <dbReference type="Rhea" id="RHEA:33275"/>
        <dbReference type="ChEBI" id="CHEBI:15377"/>
        <dbReference type="ChEBI" id="CHEBI:15378"/>
        <dbReference type="ChEBI" id="CHEBI:17389"/>
        <dbReference type="ChEBI" id="CHEBI:17815"/>
        <dbReference type="ChEBI" id="CHEBI:28868"/>
        <dbReference type="EC" id="3.1.1.116"/>
    </reaction>
</comment>
<evidence type="ECO:0000256" key="10">
    <source>
        <dbReference type="ARBA" id="ARBA00048513"/>
    </source>
</evidence>
<protein>
    <recommendedName>
        <fullName evidence="7">sn-1-specific diacylglycerol lipase ABHD11</fullName>
        <ecNumber evidence="3">3.1.1.116</ecNumber>
    </recommendedName>
    <alternativeName>
        <fullName evidence="4">Alpha/beta hydrolase domain-containing protein 11</fullName>
    </alternativeName>
</protein>
<dbReference type="PANTHER" id="PTHR46118">
    <property type="entry name" value="PROTEIN ABHD11"/>
    <property type="match status" value="1"/>
</dbReference>
<keyword evidence="14" id="KW-1185">Reference proteome</keyword>
<organism evidence="13 14">
    <name type="scientific">Popillia japonica</name>
    <name type="common">Japanese beetle</name>
    <dbReference type="NCBI Taxonomy" id="7064"/>
    <lineage>
        <taxon>Eukaryota</taxon>
        <taxon>Metazoa</taxon>
        <taxon>Ecdysozoa</taxon>
        <taxon>Arthropoda</taxon>
        <taxon>Hexapoda</taxon>
        <taxon>Insecta</taxon>
        <taxon>Pterygota</taxon>
        <taxon>Neoptera</taxon>
        <taxon>Endopterygota</taxon>
        <taxon>Coleoptera</taxon>
        <taxon>Polyphaga</taxon>
        <taxon>Scarabaeiformia</taxon>
        <taxon>Scarabaeidae</taxon>
        <taxon>Rutelinae</taxon>
        <taxon>Popillia</taxon>
    </lineage>
</organism>
<comment type="catalytic activity">
    <reaction evidence="6">
        <text>a 1,3-diacyl-sn-glycerol + H2O = a 1-acyl-sn-glycerol + a fatty acid + H(+)</text>
        <dbReference type="Rhea" id="RHEA:38503"/>
        <dbReference type="ChEBI" id="CHEBI:15377"/>
        <dbReference type="ChEBI" id="CHEBI:15378"/>
        <dbReference type="ChEBI" id="CHEBI:28868"/>
        <dbReference type="ChEBI" id="CHEBI:64683"/>
        <dbReference type="ChEBI" id="CHEBI:77272"/>
    </reaction>
</comment>
<evidence type="ECO:0000256" key="9">
    <source>
        <dbReference type="ARBA" id="ARBA00048504"/>
    </source>
</evidence>
<comment type="catalytic activity">
    <reaction evidence="9">
        <text>1,2-didecanoylglycerol + H2O = decanoylglycerol + decanoate + H(+)</text>
        <dbReference type="Rhea" id="RHEA:48596"/>
        <dbReference type="ChEBI" id="CHEBI:11152"/>
        <dbReference type="ChEBI" id="CHEBI:15377"/>
        <dbReference type="ChEBI" id="CHEBI:15378"/>
        <dbReference type="ChEBI" id="CHEBI:27689"/>
        <dbReference type="ChEBI" id="CHEBI:90605"/>
    </reaction>
</comment>
<keyword evidence="2 13" id="KW-0378">Hydrolase</keyword>
<dbReference type="AlphaFoldDB" id="A0AAW1N515"/>
<evidence type="ECO:0000256" key="3">
    <source>
        <dbReference type="ARBA" id="ARBA00026104"/>
    </source>
</evidence>
<evidence type="ECO:0000313" key="14">
    <source>
        <dbReference type="Proteomes" id="UP001458880"/>
    </source>
</evidence>
<name>A0AAW1N515_POPJA</name>
<dbReference type="EC" id="3.1.1.116" evidence="3"/>
<comment type="catalytic activity">
    <reaction evidence="10">
        <text>1-octadecanoyl-2-(9Z-octadecenoyl)-sn-glycerol + H2O = 2-(9Z-octadecenoyl)-glycerol + octadecanoate + H(+)</text>
        <dbReference type="Rhea" id="RHEA:77103"/>
        <dbReference type="ChEBI" id="CHEBI:15377"/>
        <dbReference type="ChEBI" id="CHEBI:15378"/>
        <dbReference type="ChEBI" id="CHEBI:25629"/>
        <dbReference type="ChEBI" id="CHEBI:73990"/>
        <dbReference type="ChEBI" id="CHEBI:75468"/>
    </reaction>
</comment>
<evidence type="ECO:0000256" key="11">
    <source>
        <dbReference type="ARBA" id="ARBA00048919"/>
    </source>
</evidence>
<evidence type="ECO:0000256" key="1">
    <source>
        <dbReference type="ARBA" id="ARBA00008645"/>
    </source>
</evidence>
<sequence length="323" mass="37405">MSSFYHKFKVLLHSFNESHRLSNIVRHLCIAAKGPNNENLIPVELSYASYENQTTQTHKYPPILILHGYLASKRNWGGTAKRLFNEINSQRKVLTIDMRNHGDTIHSNEHTNSHLVEDLRHFIQQFQLNTVALLGHSYGGLISMLFALFYPDIVEKLIIVDIIPIDQTENFHQTENFRHVRAVLDTISKITVPPKIPLSLARKLMDQEMQKRKVNKDERLFLLTQLIQKENGNISWRFNLEVLRKHVLETASFPEIKGKQFDKPCIFIGGEKSGMIKKQDEPDTKQYFPTAEFRYVQGAGHSVHADKPTQFLEICSEFLNRES</sequence>
<dbReference type="GO" id="GO:0052689">
    <property type="term" value="F:carboxylic ester hydrolase activity"/>
    <property type="evidence" value="ECO:0007669"/>
    <property type="project" value="TreeGrafter"/>
</dbReference>
<evidence type="ECO:0000313" key="13">
    <source>
        <dbReference type="EMBL" id="KAK9753096.1"/>
    </source>
</evidence>
<dbReference type="Proteomes" id="UP001458880">
    <property type="component" value="Unassembled WGS sequence"/>
</dbReference>
<evidence type="ECO:0000256" key="5">
    <source>
        <dbReference type="ARBA" id="ARBA00043667"/>
    </source>
</evidence>
<dbReference type="GO" id="GO:0005739">
    <property type="term" value="C:mitochondrion"/>
    <property type="evidence" value="ECO:0007669"/>
    <property type="project" value="TreeGrafter"/>
</dbReference>
<evidence type="ECO:0000256" key="2">
    <source>
        <dbReference type="ARBA" id="ARBA00022801"/>
    </source>
</evidence>
<evidence type="ECO:0000259" key="12">
    <source>
        <dbReference type="Pfam" id="PF00561"/>
    </source>
</evidence>
<evidence type="ECO:0000256" key="6">
    <source>
        <dbReference type="ARBA" id="ARBA00043742"/>
    </source>
</evidence>
<dbReference type="PRINTS" id="PR00111">
    <property type="entry name" value="ABHYDROLASE"/>
</dbReference>
<dbReference type="InterPro" id="IPR000639">
    <property type="entry name" value="Epox_hydrolase-like"/>
</dbReference>
<gene>
    <name evidence="13" type="ORF">QE152_g3661</name>
</gene>
<dbReference type="Gene3D" id="3.40.50.1820">
    <property type="entry name" value="alpha/beta hydrolase"/>
    <property type="match status" value="1"/>
</dbReference>
<feature type="domain" description="AB hydrolase-1" evidence="12">
    <location>
        <begin position="61"/>
        <end position="308"/>
    </location>
</feature>
<evidence type="ECO:0000256" key="7">
    <source>
        <dbReference type="ARBA" id="ARBA00044064"/>
    </source>
</evidence>